<evidence type="ECO:0000313" key="1">
    <source>
        <dbReference type="EMBL" id="KPL72262.1"/>
    </source>
</evidence>
<dbReference type="Proteomes" id="UP000050417">
    <property type="component" value="Unassembled WGS sequence"/>
</dbReference>
<evidence type="ECO:0008006" key="3">
    <source>
        <dbReference type="Google" id="ProtNLM"/>
    </source>
</evidence>
<accession>A0A0P6XAR8</accession>
<proteinExistence type="predicted"/>
<gene>
    <name evidence="1" type="ORF">ADN00_15710</name>
</gene>
<organism evidence="1 2">
    <name type="scientific">Ornatilinea apprima</name>
    <dbReference type="NCBI Taxonomy" id="1134406"/>
    <lineage>
        <taxon>Bacteria</taxon>
        <taxon>Bacillati</taxon>
        <taxon>Chloroflexota</taxon>
        <taxon>Anaerolineae</taxon>
        <taxon>Anaerolineales</taxon>
        <taxon>Anaerolineaceae</taxon>
        <taxon>Ornatilinea</taxon>
    </lineage>
</organism>
<comment type="caution">
    <text evidence="1">The sequence shown here is derived from an EMBL/GenBank/DDBJ whole genome shotgun (WGS) entry which is preliminary data.</text>
</comment>
<protein>
    <recommendedName>
        <fullName evidence="3">Phage head-tail adapter protein</fullName>
    </recommendedName>
</protein>
<reference evidence="1 2" key="1">
    <citation type="submission" date="2015-07" db="EMBL/GenBank/DDBJ databases">
        <title>Genome sequence of Ornatilinea apprima DSM 23815.</title>
        <authorList>
            <person name="Hemp J."/>
            <person name="Ward L.M."/>
            <person name="Pace L.A."/>
            <person name="Fischer W.W."/>
        </authorList>
    </citation>
    <scope>NUCLEOTIDE SEQUENCE [LARGE SCALE GENOMIC DNA]</scope>
    <source>
        <strain evidence="1 2">P3M-1</strain>
    </source>
</reference>
<evidence type="ECO:0000313" key="2">
    <source>
        <dbReference type="Proteomes" id="UP000050417"/>
    </source>
</evidence>
<dbReference type="AlphaFoldDB" id="A0A0P6XAR8"/>
<name>A0A0P6XAR8_9CHLR</name>
<dbReference type="EMBL" id="LGCL01000039">
    <property type="protein sequence ID" value="KPL72262.1"/>
    <property type="molecule type" value="Genomic_DNA"/>
</dbReference>
<keyword evidence="2" id="KW-1185">Reference proteome</keyword>
<dbReference type="RefSeq" id="WP_075063979.1">
    <property type="nucleotide sequence ID" value="NZ_LGCL01000039.1"/>
</dbReference>
<dbReference type="STRING" id="1134406.ADN00_15710"/>
<sequence>MTSFAHLAWKSAVLQKPADIVDGKRSSAWSKLADVMVTPLMPVSSETIRRMELQSPTKVYEVYLQSETRLAISEGCSVVVDGETYLVKGVSPWDDFRGQTTYQLVIEDVINR</sequence>